<evidence type="ECO:0000313" key="2">
    <source>
        <dbReference type="EMBL" id="KAJ8382928.1"/>
    </source>
</evidence>
<sequence length="78" mass="8345">MNDSVAWSARLKANAPGIAAAPHMRAALGQSWRCTVSELRVLSTPPGPQAAGGRGGRGPRFLQHHSQRAHSKHTQRSL</sequence>
<dbReference type="EMBL" id="JAINUF010000001">
    <property type="protein sequence ID" value="KAJ8382928.1"/>
    <property type="molecule type" value="Genomic_DNA"/>
</dbReference>
<feature type="compositionally biased region" description="Basic residues" evidence="1">
    <location>
        <begin position="62"/>
        <end position="78"/>
    </location>
</feature>
<feature type="region of interest" description="Disordered" evidence="1">
    <location>
        <begin position="42"/>
        <end position="78"/>
    </location>
</feature>
<organism evidence="2 3">
    <name type="scientific">Synaphobranchus kaupii</name>
    <name type="common">Kaup's arrowtooth eel</name>
    <dbReference type="NCBI Taxonomy" id="118154"/>
    <lineage>
        <taxon>Eukaryota</taxon>
        <taxon>Metazoa</taxon>
        <taxon>Chordata</taxon>
        <taxon>Craniata</taxon>
        <taxon>Vertebrata</taxon>
        <taxon>Euteleostomi</taxon>
        <taxon>Actinopterygii</taxon>
        <taxon>Neopterygii</taxon>
        <taxon>Teleostei</taxon>
        <taxon>Anguilliformes</taxon>
        <taxon>Synaphobranchidae</taxon>
        <taxon>Synaphobranchus</taxon>
    </lineage>
</organism>
<accession>A0A9Q1GG57</accession>
<name>A0A9Q1GG57_SYNKA</name>
<comment type="caution">
    <text evidence="2">The sequence shown here is derived from an EMBL/GenBank/DDBJ whole genome shotgun (WGS) entry which is preliminary data.</text>
</comment>
<evidence type="ECO:0000256" key="1">
    <source>
        <dbReference type="SAM" id="MobiDB-lite"/>
    </source>
</evidence>
<evidence type="ECO:0000313" key="3">
    <source>
        <dbReference type="Proteomes" id="UP001152622"/>
    </source>
</evidence>
<keyword evidence="3" id="KW-1185">Reference proteome</keyword>
<dbReference type="AlphaFoldDB" id="A0A9Q1GG57"/>
<proteinExistence type="predicted"/>
<gene>
    <name evidence="2" type="ORF">SKAU_G00037060</name>
</gene>
<reference evidence="2" key="1">
    <citation type="journal article" date="2023" name="Science">
        <title>Genome structures resolve the early diversification of teleost fishes.</title>
        <authorList>
            <person name="Parey E."/>
            <person name="Louis A."/>
            <person name="Montfort J."/>
            <person name="Bouchez O."/>
            <person name="Roques C."/>
            <person name="Iampietro C."/>
            <person name="Lluch J."/>
            <person name="Castinel A."/>
            <person name="Donnadieu C."/>
            <person name="Desvignes T."/>
            <person name="Floi Bucao C."/>
            <person name="Jouanno E."/>
            <person name="Wen M."/>
            <person name="Mejri S."/>
            <person name="Dirks R."/>
            <person name="Jansen H."/>
            <person name="Henkel C."/>
            <person name="Chen W.J."/>
            <person name="Zahm M."/>
            <person name="Cabau C."/>
            <person name="Klopp C."/>
            <person name="Thompson A.W."/>
            <person name="Robinson-Rechavi M."/>
            <person name="Braasch I."/>
            <person name="Lecointre G."/>
            <person name="Bobe J."/>
            <person name="Postlethwait J.H."/>
            <person name="Berthelot C."/>
            <person name="Roest Crollius H."/>
            <person name="Guiguen Y."/>
        </authorList>
    </citation>
    <scope>NUCLEOTIDE SEQUENCE</scope>
    <source>
        <strain evidence="2">WJC10195</strain>
    </source>
</reference>
<dbReference type="Proteomes" id="UP001152622">
    <property type="component" value="Chromosome 1"/>
</dbReference>
<protein>
    <submittedName>
        <fullName evidence="2">Uncharacterized protein</fullName>
    </submittedName>
</protein>